<dbReference type="PANTHER" id="PTHR46323">
    <property type="entry name" value="BETA-GALACTOSIDASE"/>
    <property type="match status" value="1"/>
</dbReference>
<evidence type="ECO:0000256" key="9">
    <source>
        <dbReference type="ARBA" id="ARBA00032230"/>
    </source>
</evidence>
<evidence type="ECO:0000256" key="10">
    <source>
        <dbReference type="RuleBase" id="RU361154"/>
    </source>
</evidence>
<dbReference type="GO" id="GO:0004565">
    <property type="term" value="F:beta-galactosidase activity"/>
    <property type="evidence" value="ECO:0007669"/>
    <property type="project" value="UniProtKB-EC"/>
</dbReference>
<reference evidence="13 14" key="1">
    <citation type="submission" date="2014-04" db="EMBL/GenBank/DDBJ databases">
        <authorList>
            <person name="Sears C."/>
            <person name="Carroll K."/>
            <person name="Sack B.R."/>
            <person name="Qadri F."/>
            <person name="Myers L.L."/>
            <person name="Chung G.-T."/>
            <person name="Escheverria P."/>
            <person name="Fraser C.M."/>
            <person name="Sadzewicz L."/>
            <person name="Shefchek K.A."/>
            <person name="Tallon L."/>
            <person name="Das S.P."/>
            <person name="Daugherty S."/>
            <person name="Mongodin E.F."/>
        </authorList>
    </citation>
    <scope>NUCLEOTIDE SEQUENCE [LARGE SCALE GENOMIC DNA]</scope>
    <source>
        <strain evidence="13 14">3978 T3 ii</strain>
    </source>
</reference>
<dbReference type="Proteomes" id="UP000028013">
    <property type="component" value="Unassembled WGS sequence"/>
</dbReference>
<dbReference type="InterPro" id="IPR050347">
    <property type="entry name" value="Bact_Beta-galactosidase"/>
</dbReference>
<dbReference type="RefSeq" id="WP_039162454.1">
    <property type="nucleotide sequence ID" value="NZ_JNHN01000172.1"/>
</dbReference>
<dbReference type="PRINTS" id="PR00132">
    <property type="entry name" value="GLHYDRLASE2"/>
</dbReference>
<dbReference type="InterPro" id="IPR004199">
    <property type="entry name" value="B-gal_small/dom_5"/>
</dbReference>
<dbReference type="Gene3D" id="2.70.98.10">
    <property type="match status" value="1"/>
</dbReference>
<dbReference type="InterPro" id="IPR036156">
    <property type="entry name" value="Beta-gal/glucu_dom_sf"/>
</dbReference>
<comment type="subunit">
    <text evidence="4">Monomer.</text>
</comment>
<proteinExistence type="inferred from homology"/>
<dbReference type="InterPro" id="IPR013783">
    <property type="entry name" value="Ig-like_fold"/>
</dbReference>
<evidence type="ECO:0000256" key="5">
    <source>
        <dbReference type="ARBA" id="ARBA00012756"/>
    </source>
</evidence>
<dbReference type="SUPFAM" id="SSF49303">
    <property type="entry name" value="beta-Galactosidase/glucuronidase domain"/>
    <property type="match status" value="2"/>
</dbReference>
<dbReference type="GO" id="GO:0005990">
    <property type="term" value="P:lactose catabolic process"/>
    <property type="evidence" value="ECO:0007669"/>
    <property type="project" value="TreeGrafter"/>
</dbReference>
<dbReference type="SMART" id="SM01038">
    <property type="entry name" value="Bgal_small_N"/>
    <property type="match status" value="1"/>
</dbReference>
<dbReference type="SUPFAM" id="SSF49785">
    <property type="entry name" value="Galactose-binding domain-like"/>
    <property type="match status" value="1"/>
</dbReference>
<evidence type="ECO:0000256" key="6">
    <source>
        <dbReference type="ARBA" id="ARBA00022801"/>
    </source>
</evidence>
<dbReference type="Pfam" id="PF02929">
    <property type="entry name" value="Bgal_small_N"/>
    <property type="match status" value="1"/>
</dbReference>
<dbReference type="Pfam" id="PF02837">
    <property type="entry name" value="Glyco_hydro_2_N"/>
    <property type="match status" value="1"/>
</dbReference>
<dbReference type="InterPro" id="IPR006104">
    <property type="entry name" value="Glyco_hydro_2_N"/>
</dbReference>
<evidence type="ECO:0000313" key="14">
    <source>
        <dbReference type="Proteomes" id="UP000028013"/>
    </source>
</evidence>
<dbReference type="EC" id="3.2.1.23" evidence="5 10"/>
<gene>
    <name evidence="13" type="ORF">M094_0913</name>
</gene>
<keyword evidence="8 10" id="KW-0326">Glycosidase</keyword>
<dbReference type="PROSITE" id="PS00719">
    <property type="entry name" value="GLYCOSYL_HYDROL_F2_1"/>
    <property type="match status" value="1"/>
</dbReference>
<keyword evidence="6 10" id="KW-0378">Hydrolase</keyword>
<dbReference type="GO" id="GO:0009341">
    <property type="term" value="C:beta-galactosidase complex"/>
    <property type="evidence" value="ECO:0007669"/>
    <property type="project" value="InterPro"/>
</dbReference>
<dbReference type="InterPro" id="IPR011013">
    <property type="entry name" value="Gal_mutarotase_sf_dom"/>
</dbReference>
<evidence type="ECO:0000256" key="1">
    <source>
        <dbReference type="ARBA" id="ARBA00001412"/>
    </source>
</evidence>
<comment type="caution">
    <text evidence="13">The sequence shown here is derived from an EMBL/GenBank/DDBJ whole genome shotgun (WGS) entry which is preliminary data.</text>
</comment>
<dbReference type="InterPro" id="IPR017853">
    <property type="entry name" value="GH"/>
</dbReference>
<comment type="catalytic activity">
    <reaction evidence="1 10">
        <text>Hydrolysis of terminal non-reducing beta-D-galactose residues in beta-D-galactosides.</text>
        <dbReference type="EC" id="3.2.1.23"/>
    </reaction>
</comment>
<sequence>MNKKYFLLTCLAAFPFALTAQENNRYEEITNPKLTSINREPARSTFTSYVTEADAVINDRKNGTFRLSLNGKWKFHYVETFADRPTDFMMDRVDASRWPDINVPGNWELQGFGTPIYVNQPYEFCSSGYPPYWDKPNPPYVPQEWNPTGTYRREFTLPGDWDDKEIFLSADGVRGAAFYYLNGKFVGMSKDAKTPARFNVSAIAKKGKNVIAIQIHRFSDANYLECQDFWRISGIERDIYLYAQPQIHLTDFKVESPLDENYRNGILKVKVQFTNESGQNSPFVVGYRLLDKNDQQIAQSSTQVSGDQTEVEFTKKTIQEPLQWTAETPNLYTLVVSLKRPNGDVIEATSCKVGFRTVEIKDKQLLVNGQPILVKGVNYHEHNENTGHYVSEELMKKDFELWKRYNVNTVRTCHYPQQERFYELCDEYGIYVIDEANIESHGMGYDLRVGGTLGNNPLFMNAHLDRTMNMYERDKNHPSVIIWSLGNEAGNGLNFYVTYNTLKTLDSRPIQYERALLEWNTDIYCPMYASPSYLEKYARNKEMTRPLILCEYAHAMGNSLGNFQEYWDIIEKYPILQGGCIWDWVDQGFAAQTDDGRKYWTYGGDYGENGTPSDGNFCINGVVYPDRSVKPQTEEMGKVYQNIKFLDFDKQTSTVKIRNDFSFTNLDKYDFYYIIRDHGKEVYRGKIENIHAAPGKTVTTGFLNGIPKEKQTTGDVRIEFYAAIKTAEPFLPAGTVIAREQTYVHTFYKKEATAQQPATSKEEGNLVAFSGPDFKATFDKQSGLLTSYLYKKHEYILNGQGPRPFFWRAPTDNDYGANLPVRLKAWKEASYQEPKAESFQVTPGSNATTIKVTYRFPQTDARWDITYKIYASGVIKVDNRFVAEGDQAPMIPRVGLRMQLPESFTDLTYYGRGPKENYRDRRPSQFIGEYAIPVKDMYEPYVRPQENNHRTDIYWCALTDKTQRGLLLIADRTFELNASNYPLESMDSGDTIDNGAPRTEKTHHRHLTDPLPEKMVDLFIDYRMMGVGGDDSWGATAHEPYLIRPGKENAIEYGFSLVPFDKKEDYKYLIRQY</sequence>
<feature type="signal peptide" evidence="11">
    <location>
        <begin position="1"/>
        <end position="20"/>
    </location>
</feature>
<keyword evidence="7" id="KW-0106">Calcium</keyword>
<dbReference type="SUPFAM" id="SSF51445">
    <property type="entry name" value="(Trans)glycosidases"/>
    <property type="match status" value="1"/>
</dbReference>
<dbReference type="InterPro" id="IPR023230">
    <property type="entry name" value="Glyco_hydro_2_CS"/>
</dbReference>
<dbReference type="AlphaFoldDB" id="A0A078S0G3"/>
<feature type="chain" id="PRO_5001745043" description="Beta-galactosidase" evidence="11">
    <location>
        <begin position="21"/>
        <end position="1073"/>
    </location>
</feature>
<dbReference type="InterPro" id="IPR032312">
    <property type="entry name" value="LacZ_4"/>
</dbReference>
<dbReference type="EMBL" id="JNHN01000172">
    <property type="protein sequence ID" value="KDS51014.1"/>
    <property type="molecule type" value="Genomic_DNA"/>
</dbReference>
<evidence type="ECO:0000256" key="3">
    <source>
        <dbReference type="ARBA" id="ARBA00007401"/>
    </source>
</evidence>
<dbReference type="FunFam" id="3.20.20.80:FF:000121">
    <property type="entry name" value="Beta-galactosidase"/>
    <property type="match status" value="1"/>
</dbReference>
<dbReference type="InterPro" id="IPR006102">
    <property type="entry name" value="Ig-like_GH2"/>
</dbReference>
<accession>A0A078S0G3</accession>
<dbReference type="FunFam" id="2.60.40.10:FF:000680">
    <property type="entry name" value="Beta-galactosidase"/>
    <property type="match status" value="1"/>
</dbReference>
<comment type="similarity">
    <text evidence="3 10">Belongs to the glycosyl hydrolase 2 family.</text>
</comment>
<feature type="domain" description="Beta galactosidase small chain/" evidence="12">
    <location>
        <begin position="768"/>
        <end position="1058"/>
    </location>
</feature>
<dbReference type="InterPro" id="IPR006103">
    <property type="entry name" value="Glyco_hydro_2_cat"/>
</dbReference>
<name>A0A078S0G3_BACUN</name>
<dbReference type="PROSITE" id="PS00608">
    <property type="entry name" value="GLYCOSYL_HYDROL_F2_2"/>
    <property type="match status" value="1"/>
</dbReference>
<dbReference type="Pfam" id="PF00703">
    <property type="entry name" value="Glyco_hydro_2"/>
    <property type="match status" value="1"/>
</dbReference>
<dbReference type="PATRIC" id="fig|1339349.3.peg.2146"/>
<dbReference type="Gene3D" id="2.60.120.260">
    <property type="entry name" value="Galactose-binding domain-like"/>
    <property type="match status" value="1"/>
</dbReference>
<dbReference type="InterPro" id="IPR008979">
    <property type="entry name" value="Galactose-bd-like_sf"/>
</dbReference>
<dbReference type="PANTHER" id="PTHR46323:SF2">
    <property type="entry name" value="BETA-GALACTOSIDASE"/>
    <property type="match status" value="1"/>
</dbReference>
<dbReference type="InterPro" id="IPR023232">
    <property type="entry name" value="Glyco_hydro_2_AS"/>
</dbReference>
<evidence type="ECO:0000256" key="2">
    <source>
        <dbReference type="ARBA" id="ARBA00001913"/>
    </source>
</evidence>
<evidence type="ECO:0000256" key="7">
    <source>
        <dbReference type="ARBA" id="ARBA00022837"/>
    </source>
</evidence>
<protein>
    <recommendedName>
        <fullName evidence="5 10">Beta-galactosidase</fullName>
        <ecNumber evidence="5 10">3.2.1.23</ecNumber>
    </recommendedName>
    <alternativeName>
        <fullName evidence="9 10">Lactase</fullName>
    </alternativeName>
</protein>
<dbReference type="SUPFAM" id="SSF74650">
    <property type="entry name" value="Galactose mutarotase-like"/>
    <property type="match status" value="1"/>
</dbReference>
<dbReference type="GO" id="GO:0030246">
    <property type="term" value="F:carbohydrate binding"/>
    <property type="evidence" value="ECO:0007669"/>
    <property type="project" value="InterPro"/>
</dbReference>
<evidence type="ECO:0000256" key="11">
    <source>
        <dbReference type="SAM" id="SignalP"/>
    </source>
</evidence>
<evidence type="ECO:0000256" key="4">
    <source>
        <dbReference type="ARBA" id="ARBA00011245"/>
    </source>
</evidence>
<evidence type="ECO:0000256" key="8">
    <source>
        <dbReference type="ARBA" id="ARBA00023295"/>
    </source>
</evidence>
<dbReference type="Pfam" id="PF02836">
    <property type="entry name" value="Glyco_hydro_2_C"/>
    <property type="match status" value="1"/>
</dbReference>
<evidence type="ECO:0000259" key="12">
    <source>
        <dbReference type="SMART" id="SM01038"/>
    </source>
</evidence>
<organism evidence="13 14">
    <name type="scientific">Bacteroides uniformis str. 3978 T3 ii</name>
    <dbReference type="NCBI Taxonomy" id="1339349"/>
    <lineage>
        <taxon>Bacteria</taxon>
        <taxon>Pseudomonadati</taxon>
        <taxon>Bacteroidota</taxon>
        <taxon>Bacteroidia</taxon>
        <taxon>Bacteroidales</taxon>
        <taxon>Bacteroidaceae</taxon>
        <taxon>Bacteroides</taxon>
    </lineage>
</organism>
<dbReference type="InterPro" id="IPR006101">
    <property type="entry name" value="Glyco_hydro_2"/>
</dbReference>
<dbReference type="InterPro" id="IPR014718">
    <property type="entry name" value="GH-type_carb-bd"/>
</dbReference>
<dbReference type="Gene3D" id="3.20.20.80">
    <property type="entry name" value="Glycosidases"/>
    <property type="match status" value="1"/>
</dbReference>
<keyword evidence="11" id="KW-0732">Signal</keyword>
<dbReference type="Gene3D" id="2.60.40.10">
    <property type="entry name" value="Immunoglobulins"/>
    <property type="match status" value="2"/>
</dbReference>
<evidence type="ECO:0000313" key="13">
    <source>
        <dbReference type="EMBL" id="KDS51014.1"/>
    </source>
</evidence>
<dbReference type="Pfam" id="PF16353">
    <property type="entry name" value="LacZ_4"/>
    <property type="match status" value="1"/>
</dbReference>
<comment type="cofactor">
    <cofactor evidence="2">
        <name>Ca(2+)</name>
        <dbReference type="ChEBI" id="CHEBI:29108"/>
    </cofactor>
</comment>